<comment type="caution">
    <text evidence="1">The sequence shown here is derived from an EMBL/GenBank/DDBJ whole genome shotgun (WGS) entry which is preliminary data.</text>
</comment>
<dbReference type="AlphaFoldDB" id="T1CDW5"/>
<gene>
    <name evidence="1" type="ORF">B1B_00066</name>
</gene>
<organism evidence="1">
    <name type="scientific">mine drainage metagenome</name>
    <dbReference type="NCBI Taxonomy" id="410659"/>
    <lineage>
        <taxon>unclassified sequences</taxon>
        <taxon>metagenomes</taxon>
        <taxon>ecological metagenomes</taxon>
    </lineage>
</organism>
<feature type="non-terminal residue" evidence="1">
    <location>
        <position position="236"/>
    </location>
</feature>
<dbReference type="EMBL" id="AUZY01000055">
    <property type="protein sequence ID" value="EQD79708.1"/>
    <property type="molecule type" value="Genomic_DNA"/>
</dbReference>
<name>T1CDW5_9ZZZZ</name>
<sequence length="236" mass="24801">LWLQYTADGIPGQLGEIGTVSASESTPNIVATVFTASNSTTSTSTTTSTTISTSTPTTAAAASTSTITSTSTIPYVSITLQNTQSSNTPAPFQQMLVINSSKYSQYIHANLSNIEFTTSPAATGNTIYAWIESNATNSSKRTTVWLNISQGIPANGAITVYMDFMPNSVFSSNGPTGEAPQLSSTYAEYDDGASVFPFYSNFAGTSLNTSKWNSYGSDQTSNSLTDILVNNGISLT</sequence>
<reference evidence="1" key="1">
    <citation type="submission" date="2013-08" db="EMBL/GenBank/DDBJ databases">
        <authorList>
            <person name="Mendez C."/>
            <person name="Richter M."/>
            <person name="Ferrer M."/>
            <person name="Sanchez J."/>
        </authorList>
    </citation>
    <scope>NUCLEOTIDE SEQUENCE</scope>
</reference>
<protein>
    <recommendedName>
        <fullName evidence="2">DUF2341 domain-containing protein</fullName>
    </recommendedName>
</protein>
<feature type="non-terminal residue" evidence="1">
    <location>
        <position position="1"/>
    </location>
</feature>
<accession>T1CDW5</accession>
<reference evidence="1" key="2">
    <citation type="journal article" date="2014" name="ISME J.">
        <title>Microbial stratification in low pH oxic and suboxic macroscopic growths along an acid mine drainage.</title>
        <authorList>
            <person name="Mendez-Garcia C."/>
            <person name="Mesa V."/>
            <person name="Sprenger R.R."/>
            <person name="Richter M."/>
            <person name="Diez M.S."/>
            <person name="Solano J."/>
            <person name="Bargiela R."/>
            <person name="Golyshina O.V."/>
            <person name="Manteca A."/>
            <person name="Ramos J.L."/>
            <person name="Gallego J.R."/>
            <person name="Llorente I."/>
            <person name="Martins Dos Santos V.A."/>
            <person name="Jensen O.N."/>
            <person name="Pelaez A.I."/>
            <person name="Sanchez J."/>
            <person name="Ferrer M."/>
        </authorList>
    </citation>
    <scope>NUCLEOTIDE SEQUENCE</scope>
</reference>
<proteinExistence type="predicted"/>
<evidence type="ECO:0000313" key="1">
    <source>
        <dbReference type="EMBL" id="EQD79708.1"/>
    </source>
</evidence>
<evidence type="ECO:0008006" key="2">
    <source>
        <dbReference type="Google" id="ProtNLM"/>
    </source>
</evidence>